<dbReference type="CDD" id="cd19100">
    <property type="entry name" value="AKR_unchar"/>
    <property type="match status" value="1"/>
</dbReference>
<dbReference type="InterPro" id="IPR023210">
    <property type="entry name" value="NADP_OxRdtase_dom"/>
</dbReference>
<evidence type="ECO:0000313" key="5">
    <source>
        <dbReference type="EMBL" id="MBU3826909.1"/>
    </source>
</evidence>
<reference evidence="5" key="1">
    <citation type="journal article" date="2021" name="PeerJ">
        <title>Extensive microbial diversity within the chicken gut microbiome revealed by metagenomics and culture.</title>
        <authorList>
            <person name="Gilroy R."/>
            <person name="Ravi A."/>
            <person name="Getino M."/>
            <person name="Pursley I."/>
            <person name="Horton D.L."/>
            <person name="Alikhan N.F."/>
            <person name="Baker D."/>
            <person name="Gharbi K."/>
            <person name="Hall N."/>
            <person name="Watson M."/>
            <person name="Adriaenssens E.M."/>
            <person name="Foster-Nyarko E."/>
            <person name="Jarju S."/>
            <person name="Secka A."/>
            <person name="Antonio M."/>
            <person name="Oren A."/>
            <person name="Chaudhuri R.R."/>
            <person name="La Ragione R."/>
            <person name="Hildebrand F."/>
            <person name="Pallen M.J."/>
        </authorList>
    </citation>
    <scope>NUCLEOTIDE SEQUENCE</scope>
    <source>
        <strain evidence="5">687</strain>
    </source>
</reference>
<dbReference type="Pfam" id="PF00248">
    <property type="entry name" value="Aldo_ket_red"/>
    <property type="match status" value="1"/>
</dbReference>
<dbReference type="EMBL" id="JAHLFG010000059">
    <property type="protein sequence ID" value="MBU3826909.1"/>
    <property type="molecule type" value="Genomic_DNA"/>
</dbReference>
<reference evidence="5" key="2">
    <citation type="submission" date="2021-04" db="EMBL/GenBank/DDBJ databases">
        <authorList>
            <person name="Gilroy R."/>
        </authorList>
    </citation>
    <scope>NUCLEOTIDE SEQUENCE</scope>
    <source>
        <strain evidence="5">687</strain>
    </source>
</reference>
<dbReference type="SUPFAM" id="SSF51430">
    <property type="entry name" value="NAD(P)-linked oxidoreductase"/>
    <property type="match status" value="1"/>
</dbReference>
<dbReference type="Gene3D" id="3.20.20.100">
    <property type="entry name" value="NADP-dependent oxidoreductase domain"/>
    <property type="match status" value="1"/>
</dbReference>
<dbReference type="InterPro" id="IPR017896">
    <property type="entry name" value="4Fe4S_Fe-S-bd"/>
</dbReference>
<evidence type="ECO:0000313" key="6">
    <source>
        <dbReference type="Proteomes" id="UP000824150"/>
    </source>
</evidence>
<keyword evidence="2" id="KW-0408">Iron</keyword>
<dbReference type="Proteomes" id="UP000824150">
    <property type="component" value="Unassembled WGS sequence"/>
</dbReference>
<organism evidence="5 6">
    <name type="scientific">Candidatus Anaerobiospirillum merdipullorum</name>
    <dbReference type="NCBI Taxonomy" id="2838450"/>
    <lineage>
        <taxon>Bacteria</taxon>
        <taxon>Pseudomonadati</taxon>
        <taxon>Pseudomonadota</taxon>
        <taxon>Gammaproteobacteria</taxon>
        <taxon>Aeromonadales</taxon>
        <taxon>Succinivibrionaceae</taxon>
        <taxon>Anaerobiospirillum</taxon>
    </lineage>
</organism>
<evidence type="ECO:0000256" key="2">
    <source>
        <dbReference type="ARBA" id="ARBA00023004"/>
    </source>
</evidence>
<evidence type="ECO:0000256" key="1">
    <source>
        <dbReference type="ARBA" id="ARBA00022723"/>
    </source>
</evidence>
<dbReference type="SUPFAM" id="SSF54862">
    <property type="entry name" value="4Fe-4S ferredoxins"/>
    <property type="match status" value="1"/>
</dbReference>
<gene>
    <name evidence="5" type="ORF">IAA31_05410</name>
</gene>
<dbReference type="InterPro" id="IPR053135">
    <property type="entry name" value="AKR2_Oxidoreductase"/>
</dbReference>
<feature type="domain" description="4Fe-4S ferredoxin-type" evidence="4">
    <location>
        <begin position="325"/>
        <end position="354"/>
    </location>
</feature>
<dbReference type="AlphaFoldDB" id="A0A9E2NU07"/>
<evidence type="ECO:0000259" key="4">
    <source>
        <dbReference type="PROSITE" id="PS51379"/>
    </source>
</evidence>
<dbReference type="InterPro" id="IPR036812">
    <property type="entry name" value="NAD(P)_OxRdtase_dom_sf"/>
</dbReference>
<evidence type="ECO:0000256" key="3">
    <source>
        <dbReference type="ARBA" id="ARBA00023014"/>
    </source>
</evidence>
<keyword evidence="1" id="KW-0479">Metal-binding</keyword>
<name>A0A9E2NU07_9GAMM</name>
<protein>
    <submittedName>
        <fullName evidence="5">Aldo/keto reductase</fullName>
    </submittedName>
</protein>
<dbReference type="PROSITE" id="PS00198">
    <property type="entry name" value="4FE4S_FER_1"/>
    <property type="match status" value="1"/>
</dbReference>
<dbReference type="GO" id="GO:0051536">
    <property type="term" value="F:iron-sulfur cluster binding"/>
    <property type="evidence" value="ECO:0007669"/>
    <property type="project" value="UniProtKB-KW"/>
</dbReference>
<dbReference type="PANTHER" id="PTHR43312">
    <property type="entry name" value="D-THREO-ALDOSE 1-DEHYDROGENASE"/>
    <property type="match status" value="1"/>
</dbReference>
<keyword evidence="3" id="KW-0411">Iron-sulfur</keyword>
<dbReference type="PANTHER" id="PTHR43312:SF1">
    <property type="entry name" value="NADP-DEPENDENT OXIDOREDUCTASE DOMAIN-CONTAINING PROTEIN"/>
    <property type="match status" value="1"/>
</dbReference>
<dbReference type="InterPro" id="IPR017900">
    <property type="entry name" value="4Fe4S_Fe_S_CS"/>
</dbReference>
<accession>A0A9E2NU07</accession>
<proteinExistence type="predicted"/>
<dbReference type="PROSITE" id="PS51379">
    <property type="entry name" value="4FE4S_FER_2"/>
    <property type="match status" value="1"/>
</dbReference>
<comment type="caution">
    <text evidence="5">The sequence shown here is derived from an EMBL/GenBank/DDBJ whole genome shotgun (WGS) entry which is preliminary data.</text>
</comment>
<sequence length="363" mass="40337">MEYRTLPHGGEKLSVIGLGLGIVKPEDYPQALLEYALEQGINFFDLCIAFEDVWQAVRPTLALHRAQVFTQMHLGAAYKHGAYAFTRNLNTIQKTFLEKLALSGLDYTDFLMLHCIDEEADLKLVLDKGIYAFAQDCLRQGLARHLGFSTHNPTIAQKLLDIGGFDLFMFSINAAFDFKADGELALGDHAARAALYQQAAAQGVGISVMKPFAGGQLLDARLSPLGVALSVPQCLHYCLDRPAVLSCLTGACRKEEIDASLRYLTYPQERDYAAAMAPANLVQNLKRCVYCNHCAPCPKQLNVALINKYYDLSRLGDELARAHYRQLSHHAGECNDCGHCDKRCPFHTPQMARMHEIAAYFGF</sequence>
<dbReference type="GO" id="GO:0046872">
    <property type="term" value="F:metal ion binding"/>
    <property type="evidence" value="ECO:0007669"/>
    <property type="project" value="UniProtKB-KW"/>
</dbReference>